<feature type="domain" description="HTH araC/xylS-type" evidence="4">
    <location>
        <begin position="190"/>
        <end position="288"/>
    </location>
</feature>
<dbReference type="PRINTS" id="PR00032">
    <property type="entry name" value="HTHARAC"/>
</dbReference>
<dbReference type="InterPro" id="IPR018060">
    <property type="entry name" value="HTH_AraC"/>
</dbReference>
<protein>
    <submittedName>
        <fullName evidence="5">AraC-type DNA-binding protein</fullName>
    </submittedName>
</protein>
<organism evidence="5 6">
    <name type="scientific">Anaerosporobacter mobilis DSM 15930</name>
    <dbReference type="NCBI Taxonomy" id="1120996"/>
    <lineage>
        <taxon>Bacteria</taxon>
        <taxon>Bacillati</taxon>
        <taxon>Bacillota</taxon>
        <taxon>Clostridia</taxon>
        <taxon>Lachnospirales</taxon>
        <taxon>Lachnospiraceae</taxon>
        <taxon>Anaerosporobacter</taxon>
    </lineage>
</organism>
<evidence type="ECO:0000256" key="1">
    <source>
        <dbReference type="ARBA" id="ARBA00023015"/>
    </source>
</evidence>
<dbReference type="PANTHER" id="PTHR43280:SF28">
    <property type="entry name" value="HTH-TYPE TRANSCRIPTIONAL ACTIVATOR RHAS"/>
    <property type="match status" value="1"/>
</dbReference>
<evidence type="ECO:0000313" key="6">
    <source>
        <dbReference type="Proteomes" id="UP000184038"/>
    </source>
</evidence>
<dbReference type="Proteomes" id="UP000184038">
    <property type="component" value="Unassembled WGS sequence"/>
</dbReference>
<gene>
    <name evidence="5" type="ORF">SAMN02746066_01632</name>
</gene>
<dbReference type="PROSITE" id="PS00041">
    <property type="entry name" value="HTH_ARAC_FAMILY_1"/>
    <property type="match status" value="1"/>
</dbReference>
<dbReference type="SUPFAM" id="SSF46689">
    <property type="entry name" value="Homeodomain-like"/>
    <property type="match status" value="1"/>
</dbReference>
<dbReference type="OrthoDB" id="9791615at2"/>
<dbReference type="InterPro" id="IPR009057">
    <property type="entry name" value="Homeodomain-like_sf"/>
</dbReference>
<dbReference type="PANTHER" id="PTHR43280">
    <property type="entry name" value="ARAC-FAMILY TRANSCRIPTIONAL REGULATOR"/>
    <property type="match status" value="1"/>
</dbReference>
<sequence>MKEQFEEKRPRGNVLFPFEQYYMLNTTGNLFVTFHWHKEVELIYLHSGSLTLWIESEEYHLTPGDIYFINSEMLHQFSSAEKDTCYYAYVFPLESLQFALSDYSQTLVEPLLKHTLHFPAFVPMDSPIYGNVLNEVRELIHVNENKTLGYELTTKACIYKIIGYLIQAKLLYTPTLLIQSNTSKKSDIKKQILSYIQENYANPISLEDLAEIYHMSPKYFCHYFKQNFSMTFLEYVTRYRIEKARILLKNTGLSVMEIGFSVGYENFSYFIRTFKRIVGITPAKYRAEVQSEE</sequence>
<evidence type="ECO:0000256" key="2">
    <source>
        <dbReference type="ARBA" id="ARBA00023125"/>
    </source>
</evidence>
<dbReference type="InterPro" id="IPR003313">
    <property type="entry name" value="AraC-bd"/>
</dbReference>
<evidence type="ECO:0000313" key="5">
    <source>
        <dbReference type="EMBL" id="SHM33011.1"/>
    </source>
</evidence>
<dbReference type="Gene3D" id="2.60.120.10">
    <property type="entry name" value="Jelly Rolls"/>
    <property type="match status" value="1"/>
</dbReference>
<dbReference type="Pfam" id="PF02311">
    <property type="entry name" value="AraC_binding"/>
    <property type="match status" value="1"/>
</dbReference>
<dbReference type="InterPro" id="IPR018062">
    <property type="entry name" value="HTH_AraC-typ_CS"/>
</dbReference>
<evidence type="ECO:0000256" key="3">
    <source>
        <dbReference type="ARBA" id="ARBA00023163"/>
    </source>
</evidence>
<proteinExistence type="predicted"/>
<dbReference type="EMBL" id="FRCP01000008">
    <property type="protein sequence ID" value="SHM33011.1"/>
    <property type="molecule type" value="Genomic_DNA"/>
</dbReference>
<dbReference type="PROSITE" id="PS01124">
    <property type="entry name" value="HTH_ARAC_FAMILY_2"/>
    <property type="match status" value="1"/>
</dbReference>
<dbReference type="Gene3D" id="1.10.10.60">
    <property type="entry name" value="Homeodomain-like"/>
    <property type="match status" value="2"/>
</dbReference>
<evidence type="ECO:0000259" key="4">
    <source>
        <dbReference type="PROSITE" id="PS01124"/>
    </source>
</evidence>
<dbReference type="SMART" id="SM00342">
    <property type="entry name" value="HTH_ARAC"/>
    <property type="match status" value="1"/>
</dbReference>
<keyword evidence="3" id="KW-0804">Transcription</keyword>
<dbReference type="InterPro" id="IPR020449">
    <property type="entry name" value="Tscrpt_reg_AraC-type_HTH"/>
</dbReference>
<dbReference type="RefSeq" id="WP_073285746.1">
    <property type="nucleotide sequence ID" value="NZ_FRCP01000008.1"/>
</dbReference>
<dbReference type="GO" id="GO:0003700">
    <property type="term" value="F:DNA-binding transcription factor activity"/>
    <property type="evidence" value="ECO:0007669"/>
    <property type="project" value="InterPro"/>
</dbReference>
<dbReference type="SUPFAM" id="SSF51182">
    <property type="entry name" value="RmlC-like cupins"/>
    <property type="match status" value="1"/>
</dbReference>
<reference evidence="5 6" key="1">
    <citation type="submission" date="2016-11" db="EMBL/GenBank/DDBJ databases">
        <authorList>
            <person name="Jaros S."/>
            <person name="Januszkiewicz K."/>
            <person name="Wedrychowicz H."/>
        </authorList>
    </citation>
    <scope>NUCLEOTIDE SEQUENCE [LARGE SCALE GENOMIC DNA]</scope>
    <source>
        <strain evidence="5 6">DSM 15930</strain>
    </source>
</reference>
<dbReference type="AlphaFoldDB" id="A0A1M7HWQ7"/>
<dbReference type="CDD" id="cd02209">
    <property type="entry name" value="cupin_XRE_C"/>
    <property type="match status" value="1"/>
</dbReference>
<dbReference type="InterPro" id="IPR011051">
    <property type="entry name" value="RmlC_Cupin_sf"/>
</dbReference>
<keyword evidence="2 5" id="KW-0238">DNA-binding</keyword>
<keyword evidence="6" id="KW-1185">Reference proteome</keyword>
<name>A0A1M7HWQ7_9FIRM</name>
<keyword evidence="1" id="KW-0805">Transcription regulation</keyword>
<dbReference type="Pfam" id="PF12833">
    <property type="entry name" value="HTH_18"/>
    <property type="match status" value="1"/>
</dbReference>
<dbReference type="GO" id="GO:0043565">
    <property type="term" value="F:sequence-specific DNA binding"/>
    <property type="evidence" value="ECO:0007669"/>
    <property type="project" value="InterPro"/>
</dbReference>
<dbReference type="STRING" id="1120996.SAMN02746066_01632"/>
<accession>A0A1M7HWQ7</accession>
<dbReference type="InterPro" id="IPR014710">
    <property type="entry name" value="RmlC-like_jellyroll"/>
</dbReference>